<dbReference type="AlphaFoldDB" id="A0A7S6WNJ1"/>
<name>A0A7S6WNJ1_9SPIR</name>
<dbReference type="PROSITE" id="PS51257">
    <property type="entry name" value="PROKAR_LIPOPROTEIN"/>
    <property type="match status" value="1"/>
</dbReference>
<dbReference type="EMBL" id="CP061839">
    <property type="protein sequence ID" value="QOW60433.1"/>
    <property type="molecule type" value="Genomic_DNA"/>
</dbReference>
<proteinExistence type="predicted"/>
<evidence type="ECO:0008006" key="3">
    <source>
        <dbReference type="Google" id="ProtNLM"/>
    </source>
</evidence>
<sequence>MKKAINVIIGLAVATAIFSGCASKGPKTLGTVSANVKKPELIDHKNLKWNKDVPGWVAEEPQSLQKNSDYKDVYLFKFESPRSKSLEGAELWTKDFSVPSEMARMVKMRVESKAAAAAAGDKDKIDGYIEDVVKTVTDTKLSGFKKESDYWVQMRYFDSEGKPEADDFTYIILYSIPKKTLDRLINDAVNGADEVKPKTETEKAVRDRVREALKEGI</sequence>
<accession>A0A7S6WNJ1</accession>
<evidence type="ECO:0000313" key="1">
    <source>
        <dbReference type="EMBL" id="QOW60433.1"/>
    </source>
</evidence>
<evidence type="ECO:0000313" key="2">
    <source>
        <dbReference type="Proteomes" id="UP000593915"/>
    </source>
</evidence>
<protein>
    <recommendedName>
        <fullName evidence="3">Lipoprotein</fullName>
    </recommendedName>
</protein>
<gene>
    <name evidence="1" type="ORF">IFE08_11535</name>
</gene>
<dbReference type="GeneID" id="301091117"/>
<dbReference type="Proteomes" id="UP000593915">
    <property type="component" value="Chromosome"/>
</dbReference>
<organism evidence="1 2">
    <name type="scientific">Treponema pedis</name>
    <dbReference type="NCBI Taxonomy" id="409322"/>
    <lineage>
        <taxon>Bacteria</taxon>
        <taxon>Pseudomonadati</taxon>
        <taxon>Spirochaetota</taxon>
        <taxon>Spirochaetia</taxon>
        <taxon>Spirochaetales</taxon>
        <taxon>Treponemataceae</taxon>
        <taxon>Treponema</taxon>
    </lineage>
</organism>
<reference evidence="1 2" key="1">
    <citation type="submission" date="2020-09" db="EMBL/GenBank/DDBJ databases">
        <title>Characterization of Treponema spp. from bovine digital dermatitis in Korea.</title>
        <authorList>
            <person name="Espiritu H.M."/>
            <person name="Cho Y.I."/>
            <person name="Mamuad L."/>
        </authorList>
    </citation>
    <scope>NUCLEOTIDE SEQUENCE [LARGE SCALE GENOMIC DNA]</scope>
    <source>
        <strain evidence="1 2">KS1</strain>
    </source>
</reference>
<dbReference type="RefSeq" id="WP_020966478.1">
    <property type="nucleotide sequence ID" value="NZ_CP061839.1"/>
</dbReference>